<name>A0AAD0QWA5_PSEDL</name>
<dbReference type="GeneID" id="49613718"/>
<dbReference type="EMBL" id="CP031146">
    <property type="protein sequence ID" value="AXM96055.1"/>
    <property type="molecule type" value="Genomic_DNA"/>
</dbReference>
<evidence type="ECO:0000313" key="1">
    <source>
        <dbReference type="EMBL" id="AXM96055.1"/>
    </source>
</evidence>
<reference evidence="1 2" key="1">
    <citation type="submission" date="2018-07" db="EMBL/GenBank/DDBJ databases">
        <title>Complete genome sequence of a Pseudomonas plecoglossicida strain pathogenic to the marine fish, Larimichthys crocea.</title>
        <authorList>
            <person name="Tao Z."/>
        </authorList>
    </citation>
    <scope>NUCLEOTIDE SEQUENCE [LARGE SCALE GENOMIC DNA]</scope>
    <source>
        <strain evidence="1 2">XSDHY-P</strain>
    </source>
</reference>
<gene>
    <name evidence="1" type="ORF">DVB73_09840</name>
</gene>
<dbReference type="RefSeq" id="WP_043172569.1">
    <property type="nucleotide sequence ID" value="NZ_CP031146.1"/>
</dbReference>
<dbReference type="Proteomes" id="UP000256503">
    <property type="component" value="Chromosome"/>
</dbReference>
<dbReference type="AlphaFoldDB" id="A0AAD0QWA5"/>
<organism evidence="1 2">
    <name type="scientific">Pseudomonas plecoglossicida</name>
    <dbReference type="NCBI Taxonomy" id="70775"/>
    <lineage>
        <taxon>Bacteria</taxon>
        <taxon>Pseudomonadati</taxon>
        <taxon>Pseudomonadota</taxon>
        <taxon>Gammaproteobacteria</taxon>
        <taxon>Pseudomonadales</taxon>
        <taxon>Pseudomonadaceae</taxon>
        <taxon>Pseudomonas</taxon>
    </lineage>
</organism>
<dbReference type="SUPFAM" id="SSF56399">
    <property type="entry name" value="ADP-ribosylation"/>
    <property type="match status" value="1"/>
</dbReference>
<evidence type="ECO:0000313" key="2">
    <source>
        <dbReference type="Proteomes" id="UP000256503"/>
    </source>
</evidence>
<evidence type="ECO:0008006" key="3">
    <source>
        <dbReference type="Google" id="ProtNLM"/>
    </source>
</evidence>
<accession>A0AAD0QWA5</accession>
<dbReference type="Gene3D" id="3.90.176.10">
    <property type="entry name" value="Toxin ADP-ribosyltransferase, Chain A, domain 1"/>
    <property type="match status" value="1"/>
</dbReference>
<sequence length="612" mass="67662">MLGASEGPVVLFRPWASEAMRGFASAEAMGLWLRDEMRQPQALALYVNAASVDNRDPEHVQEVRGLFQRVAGSATGLDALQRLAPLRVRVRGDLFSHFGEVAKRQMQRDAARMMDNKQLREAMLKGYLGAFLKVFGVMAPLGWPLSLLLLGASLIRVGLDIDQAVHASRASQRKAALREAVMDTLFAALNLVDLSFRSSFALLAYRAPFHELEASLQQWQVAGNASVELQAVEANAELEGMQPGTGSLQGIRIDAEGACWVELGGMPYRVRYSTELSSWLIVPPDNPFAFAPLRPIRQNAGGDWELLSTPGLKGGNPPQPSLSMSSERSAFWDEYMSTDAARKEQTSELALERQRRLLDDWDIPAVAEGEDLLMDEHDIGYVDDNGSRAYVYQEDGGYASDVLRLYTDEGTQANTLLREGRHVIRFMDDDAYLELLCETLDGLPSSDEVPLYRGGFGGRGTSGAHFRNQALKVGDVLVNTDMTSFTENPYIIREFAADKDQLSTLGREGLFDDTSVVFELPAKQYSGGTPIAALSITSDEAETLFQPGHYWRINKLVQVKGDDFQFVHVTLSEVSKPTSGPVYDLRTGEVFDRAQYLARIKSEALAGRFFPL</sequence>
<proteinExistence type="predicted"/>
<protein>
    <recommendedName>
        <fullName evidence="3">ADP-ribosylating toxin</fullName>
    </recommendedName>
</protein>
<dbReference type="PROSITE" id="PS51996">
    <property type="entry name" value="TR_MART"/>
    <property type="match status" value="1"/>
</dbReference>